<reference evidence="1" key="1">
    <citation type="journal article" date="2014" name="Front. Microbiol.">
        <title>High frequency of phylogenetically diverse reductive dehalogenase-homologous genes in deep subseafloor sedimentary metagenomes.</title>
        <authorList>
            <person name="Kawai M."/>
            <person name="Futagami T."/>
            <person name="Toyoda A."/>
            <person name="Takaki Y."/>
            <person name="Nishi S."/>
            <person name="Hori S."/>
            <person name="Arai W."/>
            <person name="Tsubouchi T."/>
            <person name="Morono Y."/>
            <person name="Uchiyama I."/>
            <person name="Ito T."/>
            <person name="Fujiyama A."/>
            <person name="Inagaki F."/>
            <person name="Takami H."/>
        </authorList>
    </citation>
    <scope>NUCLEOTIDE SEQUENCE</scope>
    <source>
        <strain evidence="1">Expedition CK06-06</strain>
    </source>
</reference>
<evidence type="ECO:0000313" key="1">
    <source>
        <dbReference type="EMBL" id="GAI72090.1"/>
    </source>
</evidence>
<gene>
    <name evidence="1" type="ORF">S12H4_07090</name>
</gene>
<protein>
    <recommendedName>
        <fullName evidence="2">Gfo/Idh/MocA-like oxidoreductase bacterial type C-terminal domain-containing protein</fullName>
    </recommendedName>
</protein>
<accession>X1S9J0</accession>
<proteinExistence type="predicted"/>
<sequence>WENYQNPPKTLPRIKNDVDGHWMDWVRACKESPENRVPASSNFEYSGPLTESVVMGNLAIRLQDLKKKLLWDGQNMRITNISDNDKVRVVTSDKFTVIDGHPHFDTQRIEIPAKSSSEEWIKHTYREGWSL</sequence>
<organism evidence="1">
    <name type="scientific">marine sediment metagenome</name>
    <dbReference type="NCBI Taxonomy" id="412755"/>
    <lineage>
        <taxon>unclassified sequences</taxon>
        <taxon>metagenomes</taxon>
        <taxon>ecological metagenomes</taxon>
    </lineage>
</organism>
<comment type="caution">
    <text evidence="1">The sequence shown here is derived from an EMBL/GenBank/DDBJ whole genome shotgun (WGS) entry which is preliminary data.</text>
</comment>
<dbReference type="EMBL" id="BARW01002573">
    <property type="protein sequence ID" value="GAI72090.1"/>
    <property type="molecule type" value="Genomic_DNA"/>
</dbReference>
<dbReference type="AlphaFoldDB" id="X1S9J0"/>
<name>X1S9J0_9ZZZZ</name>
<feature type="non-terminal residue" evidence="1">
    <location>
        <position position="1"/>
    </location>
</feature>
<evidence type="ECO:0008006" key="2">
    <source>
        <dbReference type="Google" id="ProtNLM"/>
    </source>
</evidence>